<dbReference type="Proteomes" id="UP000054166">
    <property type="component" value="Unassembled WGS sequence"/>
</dbReference>
<gene>
    <name evidence="1" type="ORF">PILCRDRAFT_822606</name>
</gene>
<name>A0A0C3FLU4_PILCF</name>
<accession>A0A0C3FLU4</accession>
<reference evidence="2" key="2">
    <citation type="submission" date="2015-01" db="EMBL/GenBank/DDBJ databases">
        <title>Evolutionary Origins and Diversification of the Mycorrhizal Mutualists.</title>
        <authorList>
            <consortium name="DOE Joint Genome Institute"/>
            <consortium name="Mycorrhizal Genomics Consortium"/>
            <person name="Kohler A."/>
            <person name="Kuo A."/>
            <person name="Nagy L.G."/>
            <person name="Floudas D."/>
            <person name="Copeland A."/>
            <person name="Barry K.W."/>
            <person name="Cichocki N."/>
            <person name="Veneault-Fourrey C."/>
            <person name="LaButti K."/>
            <person name="Lindquist E.A."/>
            <person name="Lipzen A."/>
            <person name="Lundell T."/>
            <person name="Morin E."/>
            <person name="Murat C."/>
            <person name="Riley R."/>
            <person name="Ohm R."/>
            <person name="Sun H."/>
            <person name="Tunlid A."/>
            <person name="Henrissat B."/>
            <person name="Grigoriev I.V."/>
            <person name="Hibbett D.S."/>
            <person name="Martin F."/>
        </authorList>
    </citation>
    <scope>NUCLEOTIDE SEQUENCE [LARGE SCALE GENOMIC DNA]</scope>
    <source>
        <strain evidence="2">F 1598</strain>
    </source>
</reference>
<dbReference type="HOGENOM" id="CLU_2979910_0_0_1"/>
<evidence type="ECO:0000313" key="1">
    <source>
        <dbReference type="EMBL" id="KIM80506.1"/>
    </source>
</evidence>
<sequence length="58" mass="6811">MNDALTYLPLTANVRTLLHQFYRCPDENSSTWQYPITKGHRCISMHRNARAAAHFMFI</sequence>
<dbReference type="InParanoid" id="A0A0C3FLU4"/>
<evidence type="ECO:0000313" key="2">
    <source>
        <dbReference type="Proteomes" id="UP000054166"/>
    </source>
</evidence>
<dbReference type="EMBL" id="KN833004">
    <property type="protein sequence ID" value="KIM80506.1"/>
    <property type="molecule type" value="Genomic_DNA"/>
</dbReference>
<reference evidence="1 2" key="1">
    <citation type="submission" date="2014-04" db="EMBL/GenBank/DDBJ databases">
        <authorList>
            <consortium name="DOE Joint Genome Institute"/>
            <person name="Kuo A."/>
            <person name="Tarkka M."/>
            <person name="Buscot F."/>
            <person name="Kohler A."/>
            <person name="Nagy L.G."/>
            <person name="Floudas D."/>
            <person name="Copeland A."/>
            <person name="Barry K.W."/>
            <person name="Cichocki N."/>
            <person name="Veneault-Fourrey C."/>
            <person name="LaButti K."/>
            <person name="Lindquist E.A."/>
            <person name="Lipzen A."/>
            <person name="Lundell T."/>
            <person name="Morin E."/>
            <person name="Murat C."/>
            <person name="Sun H."/>
            <person name="Tunlid A."/>
            <person name="Henrissat B."/>
            <person name="Grigoriev I.V."/>
            <person name="Hibbett D.S."/>
            <person name="Martin F."/>
            <person name="Nordberg H.P."/>
            <person name="Cantor M.N."/>
            <person name="Hua S.X."/>
        </authorList>
    </citation>
    <scope>NUCLEOTIDE SEQUENCE [LARGE SCALE GENOMIC DNA]</scope>
    <source>
        <strain evidence="1 2">F 1598</strain>
    </source>
</reference>
<organism evidence="1 2">
    <name type="scientific">Piloderma croceum (strain F 1598)</name>
    <dbReference type="NCBI Taxonomy" id="765440"/>
    <lineage>
        <taxon>Eukaryota</taxon>
        <taxon>Fungi</taxon>
        <taxon>Dikarya</taxon>
        <taxon>Basidiomycota</taxon>
        <taxon>Agaricomycotina</taxon>
        <taxon>Agaricomycetes</taxon>
        <taxon>Agaricomycetidae</taxon>
        <taxon>Atheliales</taxon>
        <taxon>Atheliaceae</taxon>
        <taxon>Piloderma</taxon>
    </lineage>
</organism>
<proteinExistence type="predicted"/>
<dbReference type="AlphaFoldDB" id="A0A0C3FLU4"/>
<protein>
    <submittedName>
        <fullName evidence="1">Uncharacterized protein</fullName>
    </submittedName>
</protein>
<keyword evidence="2" id="KW-1185">Reference proteome</keyword>